<sequence>MEKQRLARVESFLQEEIGTLFQRISKDNFRGTMVSVTAVKITADLSIARVYLSVFPYAMSSSVKAYIDENFKAIKQEVARLVGKHLRVMPELIFLIDDAFEKEAEIDRLLREGGENPIQ</sequence>
<name>A0A369A255_9FLAO</name>
<evidence type="ECO:0000313" key="3">
    <source>
        <dbReference type="EMBL" id="RCX03271.1"/>
    </source>
</evidence>
<gene>
    <name evidence="2" type="primary">rbfA</name>
    <name evidence="3" type="ORF">DES35_103153</name>
</gene>
<keyword evidence="1 2" id="KW-0690">Ribosome biogenesis</keyword>
<comment type="subunit">
    <text evidence="2">Monomer. Binds 30S ribosomal subunits, but not 50S ribosomal subunits or 70S ribosomes.</text>
</comment>
<protein>
    <recommendedName>
        <fullName evidence="2">Ribosome-binding factor A</fullName>
    </recommendedName>
</protein>
<dbReference type="GO" id="GO:0043024">
    <property type="term" value="F:ribosomal small subunit binding"/>
    <property type="evidence" value="ECO:0007669"/>
    <property type="project" value="TreeGrafter"/>
</dbReference>
<organism evidence="3 4">
    <name type="scientific">Schleiferia thermophila</name>
    <dbReference type="NCBI Taxonomy" id="884107"/>
    <lineage>
        <taxon>Bacteria</taxon>
        <taxon>Pseudomonadati</taxon>
        <taxon>Bacteroidota</taxon>
        <taxon>Flavobacteriia</taxon>
        <taxon>Flavobacteriales</taxon>
        <taxon>Schleiferiaceae</taxon>
        <taxon>Schleiferia</taxon>
    </lineage>
</organism>
<accession>A0A369A255</accession>
<evidence type="ECO:0000313" key="4">
    <source>
        <dbReference type="Proteomes" id="UP000253517"/>
    </source>
</evidence>
<dbReference type="PANTHER" id="PTHR33515">
    <property type="entry name" value="RIBOSOME-BINDING FACTOR A, CHLOROPLASTIC-RELATED"/>
    <property type="match status" value="1"/>
</dbReference>
<comment type="caution">
    <text evidence="3">The sequence shown here is derived from an EMBL/GenBank/DDBJ whole genome shotgun (WGS) entry which is preliminary data.</text>
</comment>
<proteinExistence type="inferred from homology"/>
<evidence type="ECO:0000256" key="2">
    <source>
        <dbReference type="HAMAP-Rule" id="MF_00003"/>
    </source>
</evidence>
<keyword evidence="2" id="KW-0963">Cytoplasm</keyword>
<dbReference type="RefSeq" id="WP_170125726.1">
    <property type="nucleotide sequence ID" value="NZ_BHZF01000003.1"/>
</dbReference>
<comment type="similarity">
    <text evidence="2">Belongs to the RbfA family.</text>
</comment>
<dbReference type="Gene3D" id="3.30.300.20">
    <property type="match status" value="1"/>
</dbReference>
<reference evidence="3 4" key="1">
    <citation type="submission" date="2018-07" db="EMBL/GenBank/DDBJ databases">
        <title>Genomic Encyclopedia of Type Strains, Phase IV (KMG-IV): sequencing the most valuable type-strain genomes for metagenomic binning, comparative biology and taxonomic classification.</title>
        <authorList>
            <person name="Goeker M."/>
        </authorList>
    </citation>
    <scope>NUCLEOTIDE SEQUENCE [LARGE SCALE GENOMIC DNA]</scope>
    <source>
        <strain evidence="3 4">DSM 21410</strain>
    </source>
</reference>
<dbReference type="AlphaFoldDB" id="A0A369A255"/>
<dbReference type="SUPFAM" id="SSF89919">
    <property type="entry name" value="Ribosome-binding factor A, RbfA"/>
    <property type="match status" value="1"/>
</dbReference>
<comment type="subcellular location">
    <subcellularLocation>
        <location evidence="2">Cytoplasm</location>
    </subcellularLocation>
</comment>
<keyword evidence="4" id="KW-1185">Reference proteome</keyword>
<dbReference type="Pfam" id="PF02033">
    <property type="entry name" value="RBFA"/>
    <property type="match status" value="1"/>
</dbReference>
<dbReference type="NCBIfam" id="TIGR00082">
    <property type="entry name" value="rbfA"/>
    <property type="match status" value="1"/>
</dbReference>
<dbReference type="Proteomes" id="UP000253517">
    <property type="component" value="Unassembled WGS sequence"/>
</dbReference>
<dbReference type="InterPro" id="IPR015946">
    <property type="entry name" value="KH_dom-like_a/b"/>
</dbReference>
<dbReference type="HAMAP" id="MF_00003">
    <property type="entry name" value="RbfA"/>
    <property type="match status" value="1"/>
</dbReference>
<dbReference type="EMBL" id="QPJS01000003">
    <property type="protein sequence ID" value="RCX03271.1"/>
    <property type="molecule type" value="Genomic_DNA"/>
</dbReference>
<evidence type="ECO:0000256" key="1">
    <source>
        <dbReference type="ARBA" id="ARBA00022517"/>
    </source>
</evidence>
<dbReference type="GO" id="GO:0005829">
    <property type="term" value="C:cytosol"/>
    <property type="evidence" value="ECO:0007669"/>
    <property type="project" value="TreeGrafter"/>
</dbReference>
<dbReference type="InterPro" id="IPR023799">
    <property type="entry name" value="RbfA_dom_sf"/>
</dbReference>
<dbReference type="GO" id="GO:0030490">
    <property type="term" value="P:maturation of SSU-rRNA"/>
    <property type="evidence" value="ECO:0007669"/>
    <property type="project" value="UniProtKB-UniRule"/>
</dbReference>
<comment type="function">
    <text evidence="2">One of several proteins that assist in the late maturation steps of the functional core of the 30S ribosomal subunit. Associates with free 30S ribosomal subunits (but not with 30S subunits that are part of 70S ribosomes or polysomes). Required for efficient processing of 16S rRNA. May interact with the 5'-terminal helix region of 16S rRNA.</text>
</comment>
<dbReference type="PANTHER" id="PTHR33515:SF1">
    <property type="entry name" value="RIBOSOME-BINDING FACTOR A, CHLOROPLASTIC-RELATED"/>
    <property type="match status" value="1"/>
</dbReference>
<dbReference type="InterPro" id="IPR000238">
    <property type="entry name" value="RbfA"/>
</dbReference>